<keyword evidence="3" id="KW-1185">Reference proteome</keyword>
<proteinExistence type="predicted"/>
<accession>A0AAX4JJK6</accession>
<sequence length="260" mass="28687">MFGPIILLLIAFVQTALSVDHLGYEDPCIHGGSMLTYTPETTPANLGEPLNIIISNQSDPRVLVETMAEGGLYNYLEAAAFGGQCLGLHMGVEQQANLGDGYSNQTQRSILRYQYFHDPFLGTCLESIYGGNHLRVFKQDSTGAYFLSSSSEKDSKKNHALGVKGDLFIGNTTNMPINVQPNADTILTGQSAKRGWTYTTTVKYVDDLLPSNRKAEWNHYMEVQAIGDEVSDRLVAVLTIQMTKDDPRYLSEHVWSAIGL</sequence>
<evidence type="ECO:0000256" key="1">
    <source>
        <dbReference type="SAM" id="SignalP"/>
    </source>
</evidence>
<dbReference type="AlphaFoldDB" id="A0AAX4JJK6"/>
<evidence type="ECO:0000313" key="3">
    <source>
        <dbReference type="Proteomes" id="UP001355207"/>
    </source>
</evidence>
<gene>
    <name evidence="2" type="ORF">L201_000465</name>
</gene>
<feature type="signal peptide" evidence="1">
    <location>
        <begin position="1"/>
        <end position="18"/>
    </location>
</feature>
<name>A0AAX4JJK6_9TREE</name>
<dbReference type="RefSeq" id="XP_066072364.1">
    <property type="nucleotide sequence ID" value="XM_066216267.1"/>
</dbReference>
<feature type="chain" id="PRO_5043444382" evidence="1">
    <location>
        <begin position="19"/>
        <end position="260"/>
    </location>
</feature>
<dbReference type="GeneID" id="91091137"/>
<keyword evidence="1" id="KW-0732">Signal</keyword>
<reference evidence="2 3" key="1">
    <citation type="submission" date="2024-01" db="EMBL/GenBank/DDBJ databases">
        <title>Comparative genomics of Cryptococcus and Kwoniella reveals pathogenesis evolution and contrasting modes of karyotype evolution via chromosome fusion or intercentromeric recombination.</title>
        <authorList>
            <person name="Coelho M.A."/>
            <person name="David-Palma M."/>
            <person name="Shea T."/>
            <person name="Bowers K."/>
            <person name="McGinley-Smith S."/>
            <person name="Mohammad A.W."/>
            <person name="Gnirke A."/>
            <person name="Yurkov A.M."/>
            <person name="Nowrousian M."/>
            <person name="Sun S."/>
            <person name="Cuomo C.A."/>
            <person name="Heitman J."/>
        </authorList>
    </citation>
    <scope>NUCLEOTIDE SEQUENCE [LARGE SCALE GENOMIC DNA]</scope>
    <source>
        <strain evidence="2 3">CBS 6074</strain>
    </source>
</reference>
<dbReference type="EMBL" id="CP144098">
    <property type="protein sequence ID" value="WWC85601.1"/>
    <property type="molecule type" value="Genomic_DNA"/>
</dbReference>
<organism evidence="2 3">
    <name type="scientific">Kwoniella dendrophila CBS 6074</name>
    <dbReference type="NCBI Taxonomy" id="1295534"/>
    <lineage>
        <taxon>Eukaryota</taxon>
        <taxon>Fungi</taxon>
        <taxon>Dikarya</taxon>
        <taxon>Basidiomycota</taxon>
        <taxon>Agaricomycotina</taxon>
        <taxon>Tremellomycetes</taxon>
        <taxon>Tremellales</taxon>
        <taxon>Cryptococcaceae</taxon>
        <taxon>Kwoniella</taxon>
    </lineage>
</organism>
<evidence type="ECO:0000313" key="2">
    <source>
        <dbReference type="EMBL" id="WWC85601.1"/>
    </source>
</evidence>
<dbReference type="Proteomes" id="UP001355207">
    <property type="component" value="Chromosome 1"/>
</dbReference>
<protein>
    <submittedName>
        <fullName evidence="2">Uncharacterized protein</fullName>
    </submittedName>
</protein>